<proteinExistence type="predicted"/>
<protein>
    <submittedName>
        <fullName evidence="1">Uncharacterized protein</fullName>
    </submittedName>
</protein>
<dbReference type="AlphaFoldDB" id="M8BNL8"/>
<dbReference type="EnsemblPlants" id="EMT23544">
    <property type="protein sequence ID" value="EMT23544"/>
    <property type="gene ID" value="F775_43351"/>
</dbReference>
<reference evidence="1" key="1">
    <citation type="submission" date="2015-06" db="UniProtKB">
        <authorList>
            <consortium name="EnsemblPlants"/>
        </authorList>
    </citation>
    <scope>IDENTIFICATION</scope>
</reference>
<organism evidence="1">
    <name type="scientific">Aegilops tauschii</name>
    <name type="common">Tausch's goatgrass</name>
    <name type="synonym">Aegilops squarrosa</name>
    <dbReference type="NCBI Taxonomy" id="37682"/>
    <lineage>
        <taxon>Eukaryota</taxon>
        <taxon>Viridiplantae</taxon>
        <taxon>Streptophyta</taxon>
        <taxon>Embryophyta</taxon>
        <taxon>Tracheophyta</taxon>
        <taxon>Spermatophyta</taxon>
        <taxon>Magnoliopsida</taxon>
        <taxon>Liliopsida</taxon>
        <taxon>Poales</taxon>
        <taxon>Poaceae</taxon>
        <taxon>BOP clade</taxon>
        <taxon>Pooideae</taxon>
        <taxon>Triticodae</taxon>
        <taxon>Triticeae</taxon>
        <taxon>Triticinae</taxon>
        <taxon>Aegilops</taxon>
    </lineage>
</organism>
<accession>M8BNL8</accession>
<evidence type="ECO:0000313" key="1">
    <source>
        <dbReference type="EnsemblPlants" id="EMT23544"/>
    </source>
</evidence>
<sequence>MEQQLADLADAMAKIQEQTAAIQQAVAASSTLVAEIKPAGLARGWRNRWRSCKPIWAAFATRSHRSRATPCSPLSRRIFPR</sequence>
<name>M8BNL8_AEGTA</name>